<keyword evidence="1" id="KW-0732">Signal</keyword>
<feature type="domain" description="Lysozyme inhibitor LprI-like N-terminal" evidence="2">
    <location>
        <begin position="41"/>
        <end position="135"/>
    </location>
</feature>
<accession>A0AB39VID4</accession>
<dbReference type="InterPro" id="IPR009739">
    <property type="entry name" value="LprI-like_N"/>
</dbReference>
<dbReference type="Gene3D" id="1.20.1270.180">
    <property type="match status" value="1"/>
</dbReference>
<dbReference type="AlphaFoldDB" id="A0AB39VID4"/>
<evidence type="ECO:0000313" key="3">
    <source>
        <dbReference type="EMBL" id="XDU67035.1"/>
    </source>
</evidence>
<dbReference type="KEGG" id="lrug:AB8B22_01095"/>
<sequence>MKKVMILVGSLMVSISSFASYTSDMTDRMDARQEMLERNLSSNVEMKEGAVIMHESWDNELSKVYKLLMSKLSKAEQIKLRNEEREWIKIRDKVAEAEGNKFCDVVDEHKSCGTGYGLAYTQSLVKSTRNRAIELSKKYEKLK</sequence>
<dbReference type="Pfam" id="PF07007">
    <property type="entry name" value="LprI"/>
    <property type="match status" value="1"/>
</dbReference>
<evidence type="ECO:0000256" key="1">
    <source>
        <dbReference type="SAM" id="SignalP"/>
    </source>
</evidence>
<dbReference type="PANTHER" id="PTHR39176">
    <property type="entry name" value="PERIPLASMIC PROTEIN-RELATED"/>
    <property type="match status" value="1"/>
</dbReference>
<dbReference type="RefSeq" id="WP_314080186.1">
    <property type="nucleotide sequence ID" value="NZ_CP165644.1"/>
</dbReference>
<organism evidence="3">
    <name type="scientific">Leptotrichia rugosa</name>
    <dbReference type="NCBI Taxonomy" id="3239302"/>
    <lineage>
        <taxon>Bacteria</taxon>
        <taxon>Fusobacteriati</taxon>
        <taxon>Fusobacteriota</taxon>
        <taxon>Fusobacteriia</taxon>
        <taxon>Fusobacteriales</taxon>
        <taxon>Leptotrichiaceae</taxon>
        <taxon>Leptotrichia</taxon>
    </lineage>
</organism>
<dbReference type="PANTHER" id="PTHR39176:SF1">
    <property type="entry name" value="PERIPLASMIC PROTEIN"/>
    <property type="match status" value="1"/>
</dbReference>
<evidence type="ECO:0000259" key="2">
    <source>
        <dbReference type="Pfam" id="PF07007"/>
    </source>
</evidence>
<feature type="chain" id="PRO_5044200482" evidence="1">
    <location>
        <begin position="20"/>
        <end position="143"/>
    </location>
</feature>
<proteinExistence type="predicted"/>
<name>A0AB39VID4_9FUSO</name>
<dbReference type="EMBL" id="CP165644">
    <property type="protein sequence ID" value="XDU67035.1"/>
    <property type="molecule type" value="Genomic_DNA"/>
</dbReference>
<feature type="signal peptide" evidence="1">
    <location>
        <begin position="1"/>
        <end position="19"/>
    </location>
</feature>
<gene>
    <name evidence="3" type="ORF">AB8B22_01095</name>
</gene>
<reference evidence="3" key="1">
    <citation type="submission" date="2024-07" db="EMBL/GenBank/DDBJ databases">
        <authorList>
            <person name="Li X.-J."/>
            <person name="Wang X."/>
        </authorList>
    </citation>
    <scope>NUCLEOTIDE SEQUENCE</scope>
    <source>
        <strain evidence="3">HSP-334</strain>
    </source>
</reference>
<protein>
    <submittedName>
        <fullName evidence="3">Lysozyme inhibitor LprI family protein</fullName>
    </submittedName>
</protein>